<dbReference type="EMBL" id="CP123872">
    <property type="protein sequence ID" value="WND01761.1"/>
    <property type="molecule type" value="Genomic_DNA"/>
</dbReference>
<dbReference type="SUPFAM" id="SSF52266">
    <property type="entry name" value="SGNH hydrolase"/>
    <property type="match status" value="1"/>
</dbReference>
<protein>
    <recommendedName>
        <fullName evidence="4">DUF4886 domain-containing protein</fullName>
    </recommendedName>
</protein>
<keyword evidence="3" id="KW-1185">Reference proteome</keyword>
<accession>A0AA52H851</accession>
<feature type="chain" id="PRO_5041326465" description="DUF4886 domain-containing protein" evidence="1">
    <location>
        <begin position="21"/>
        <end position="252"/>
    </location>
</feature>
<dbReference type="RefSeq" id="WP_310797591.1">
    <property type="nucleotide sequence ID" value="NZ_CP123872.1"/>
</dbReference>
<keyword evidence="1" id="KW-0732">Signal</keyword>
<organism evidence="2 3">
    <name type="scientific">Temperatibacter marinus</name>
    <dbReference type="NCBI Taxonomy" id="1456591"/>
    <lineage>
        <taxon>Bacteria</taxon>
        <taxon>Pseudomonadati</taxon>
        <taxon>Pseudomonadota</taxon>
        <taxon>Alphaproteobacteria</taxon>
        <taxon>Kordiimonadales</taxon>
        <taxon>Temperatibacteraceae</taxon>
        <taxon>Temperatibacter</taxon>
    </lineage>
</organism>
<dbReference type="InterPro" id="IPR036514">
    <property type="entry name" value="SGNH_hydro_sf"/>
</dbReference>
<reference evidence="2" key="1">
    <citation type="submission" date="2023-04" db="EMBL/GenBank/DDBJ databases">
        <title>Complete genome sequence of Temperatibacter marinus.</title>
        <authorList>
            <person name="Rong J.-C."/>
            <person name="Yi M.-L."/>
            <person name="Zhao Q."/>
        </authorList>
    </citation>
    <scope>NUCLEOTIDE SEQUENCE</scope>
    <source>
        <strain evidence="2">NBRC 110045</strain>
    </source>
</reference>
<feature type="signal peptide" evidence="1">
    <location>
        <begin position="1"/>
        <end position="20"/>
    </location>
</feature>
<evidence type="ECO:0008006" key="4">
    <source>
        <dbReference type="Google" id="ProtNLM"/>
    </source>
</evidence>
<dbReference type="GO" id="GO:0016788">
    <property type="term" value="F:hydrolase activity, acting on ester bonds"/>
    <property type="evidence" value="ECO:0007669"/>
    <property type="project" value="UniProtKB-ARBA"/>
</dbReference>
<evidence type="ECO:0000256" key="1">
    <source>
        <dbReference type="SAM" id="SignalP"/>
    </source>
</evidence>
<sequence length="252" mass="28544">MTIRLLILVLTVGFSIQSFANDEAKRILFVGNSFSYFNNGLHNHTANLVRGNNQWQVRKDRFRLLTLSAGRFREQVHLVEPILSTSRKKWDYVVLQAHSRTPLLAEEKSNFSKLSKELISVVRDHGAQPVLFMTWAYKNSPEMTKGLYEAYKKVADAEGVRLVPVGLAFEKIQRDYSEIDLYVRDFNGTENGELVYKKAIKHPSLAGTYLAACVFYASFYGASPEGNAYSAGLSEDVARTLQKVAWEIVSKH</sequence>
<dbReference type="Gene3D" id="3.40.50.1110">
    <property type="entry name" value="SGNH hydrolase"/>
    <property type="match status" value="1"/>
</dbReference>
<name>A0AA52H851_9PROT</name>
<gene>
    <name evidence="2" type="ORF">QGN29_09365</name>
</gene>
<dbReference type="KEGG" id="tmk:QGN29_09365"/>
<dbReference type="AlphaFoldDB" id="A0AA52H851"/>
<proteinExistence type="predicted"/>
<dbReference type="Proteomes" id="UP001268683">
    <property type="component" value="Chromosome"/>
</dbReference>
<evidence type="ECO:0000313" key="3">
    <source>
        <dbReference type="Proteomes" id="UP001268683"/>
    </source>
</evidence>
<evidence type="ECO:0000313" key="2">
    <source>
        <dbReference type="EMBL" id="WND01761.1"/>
    </source>
</evidence>